<name>F3KZ06_9GAMM</name>
<evidence type="ECO:0000256" key="1">
    <source>
        <dbReference type="ARBA" id="ARBA00022679"/>
    </source>
</evidence>
<dbReference type="NCBIfam" id="NF009073">
    <property type="entry name" value="PRK12408.1"/>
    <property type="match status" value="1"/>
</dbReference>
<proteinExistence type="inferred from homology"/>
<reference evidence="5 6" key="1">
    <citation type="journal article" date="2011" name="J. Bacteriol.">
        <title>Genome sequence of strain IMCC3088, a proteorhodopsin-containing marine bacterium belonging to the OM60/NOR5 clade.</title>
        <authorList>
            <person name="Jang Y."/>
            <person name="Oh H.M."/>
            <person name="Kang I."/>
            <person name="Lee K."/>
            <person name="Yang S.J."/>
            <person name="Cho J.C."/>
        </authorList>
    </citation>
    <scope>NUCLEOTIDE SEQUENCE [LARGE SCALE GENOMIC DNA]</scope>
    <source>
        <strain evidence="5 6">IMCC3088</strain>
    </source>
</reference>
<keyword evidence="1 3" id="KW-0808">Transferase</keyword>
<dbReference type="PANTHER" id="PTHR47690:SF1">
    <property type="entry name" value="GLUCOKINASE"/>
    <property type="match status" value="1"/>
</dbReference>
<dbReference type="NCBIfam" id="TIGR00749">
    <property type="entry name" value="glk"/>
    <property type="match status" value="1"/>
</dbReference>
<keyword evidence="3" id="KW-0324">Glycolysis</keyword>
<evidence type="ECO:0000256" key="2">
    <source>
        <dbReference type="ARBA" id="ARBA00022777"/>
    </source>
</evidence>
<dbReference type="Gene3D" id="3.30.420.40">
    <property type="match status" value="1"/>
</dbReference>
<dbReference type="HAMAP" id="MF_00524">
    <property type="entry name" value="Glucokinase"/>
    <property type="match status" value="1"/>
</dbReference>
<dbReference type="Proteomes" id="UP000005615">
    <property type="component" value="Unassembled WGS sequence"/>
</dbReference>
<gene>
    <name evidence="3" type="primary">glk</name>
    <name evidence="5" type="ORF">IMCC3088_2852</name>
</gene>
<feature type="binding site" evidence="3">
    <location>
        <begin position="9"/>
        <end position="14"/>
    </location>
    <ligand>
        <name>ATP</name>
        <dbReference type="ChEBI" id="CHEBI:30616"/>
    </ligand>
</feature>
<dbReference type="eggNOG" id="COG0837">
    <property type="taxonomic scope" value="Bacteria"/>
</dbReference>
<evidence type="ECO:0000256" key="4">
    <source>
        <dbReference type="RuleBase" id="RU004046"/>
    </source>
</evidence>
<organism evidence="5 6">
    <name type="scientific">Aequoribacter fuscus</name>
    <dbReference type="NCBI Taxonomy" id="2518989"/>
    <lineage>
        <taxon>Bacteria</taxon>
        <taxon>Pseudomonadati</taxon>
        <taxon>Pseudomonadota</taxon>
        <taxon>Gammaproteobacteria</taxon>
        <taxon>Cellvibrionales</taxon>
        <taxon>Halieaceae</taxon>
        <taxon>Aequoribacter</taxon>
    </lineage>
</organism>
<comment type="similarity">
    <text evidence="3 4">Belongs to the bacterial glucokinase family.</text>
</comment>
<dbReference type="GO" id="GO:0005536">
    <property type="term" value="F:D-glucose binding"/>
    <property type="evidence" value="ECO:0007669"/>
    <property type="project" value="InterPro"/>
</dbReference>
<comment type="catalytic activity">
    <reaction evidence="3">
        <text>D-glucose + ATP = D-glucose 6-phosphate + ADP + H(+)</text>
        <dbReference type="Rhea" id="RHEA:17825"/>
        <dbReference type="ChEBI" id="CHEBI:4167"/>
        <dbReference type="ChEBI" id="CHEBI:15378"/>
        <dbReference type="ChEBI" id="CHEBI:30616"/>
        <dbReference type="ChEBI" id="CHEBI:61548"/>
        <dbReference type="ChEBI" id="CHEBI:456216"/>
        <dbReference type="EC" id="2.7.1.2"/>
    </reaction>
</comment>
<dbReference type="RefSeq" id="WP_009574639.1">
    <property type="nucleotide sequence ID" value="NZ_AEIG01000009.1"/>
</dbReference>
<dbReference type="InterPro" id="IPR043129">
    <property type="entry name" value="ATPase_NBD"/>
</dbReference>
<dbReference type="InterPro" id="IPR050201">
    <property type="entry name" value="Bacterial_glucokinase"/>
</dbReference>
<dbReference type="InterPro" id="IPR003836">
    <property type="entry name" value="Glucokinase"/>
</dbReference>
<keyword evidence="3" id="KW-0963">Cytoplasm</keyword>
<dbReference type="GO" id="GO:0005829">
    <property type="term" value="C:cytosol"/>
    <property type="evidence" value="ECO:0007669"/>
    <property type="project" value="TreeGrafter"/>
</dbReference>
<evidence type="ECO:0000313" key="6">
    <source>
        <dbReference type="Proteomes" id="UP000005615"/>
    </source>
</evidence>
<comment type="caution">
    <text evidence="5">The sequence shown here is derived from an EMBL/GenBank/DDBJ whole genome shotgun (WGS) entry which is preliminary data.</text>
</comment>
<sequence length="327" mass="35063">MMKDWNLVADIGGTNARFGVFCRRTQQLEITHSYAVADYPKFEDALAQFLNEIDSLKQHEKLPRFACLAVACVPDNEIIQFTNSSWRFQKSDISHQLGGAALVVINDFAAVAYAIPSLKSSDYIEIGGHSATVDKPIIVLGPGTGLGVASLIPNPDSGYSVVGGEGGHADFAPVTPLEISILTELQKRYERVSIERLLSGAGIINIYEAIANIKGREAKFDSAAAIAQAANDGSDSLASSAMNAFFAILGSTAGNLALTLGAMGGVYIAGGITPRYPELLRNSEFRARFEAKGRFKSYLQPIVLRVITKDHLGLLGAAERLNILENS</sequence>
<dbReference type="PANTHER" id="PTHR47690">
    <property type="entry name" value="GLUCOKINASE"/>
    <property type="match status" value="1"/>
</dbReference>
<dbReference type="AlphaFoldDB" id="F3KZ06"/>
<dbReference type="GO" id="GO:0005524">
    <property type="term" value="F:ATP binding"/>
    <property type="evidence" value="ECO:0007669"/>
    <property type="project" value="UniProtKB-UniRule"/>
</dbReference>
<dbReference type="EC" id="2.7.1.2" evidence="3"/>
<dbReference type="Gene3D" id="3.40.367.20">
    <property type="match status" value="1"/>
</dbReference>
<dbReference type="GO" id="GO:0004340">
    <property type="term" value="F:glucokinase activity"/>
    <property type="evidence" value="ECO:0007669"/>
    <property type="project" value="UniProtKB-UniRule"/>
</dbReference>
<keyword evidence="2 3" id="KW-0418">Kinase</keyword>
<dbReference type="STRING" id="2518989.IMCC3088_2852"/>
<dbReference type="EMBL" id="AEIG01000009">
    <property type="protein sequence ID" value="EGG30684.1"/>
    <property type="molecule type" value="Genomic_DNA"/>
</dbReference>
<dbReference type="Pfam" id="PF02685">
    <property type="entry name" value="Glucokinase"/>
    <property type="match status" value="1"/>
</dbReference>
<keyword evidence="3" id="KW-0067">ATP-binding</keyword>
<dbReference type="GO" id="GO:0006096">
    <property type="term" value="P:glycolytic process"/>
    <property type="evidence" value="ECO:0007669"/>
    <property type="project" value="UniProtKB-UniRule"/>
</dbReference>
<comment type="subcellular location">
    <subcellularLocation>
        <location evidence="3">Cytoplasm</location>
    </subcellularLocation>
</comment>
<keyword evidence="3" id="KW-0547">Nucleotide-binding</keyword>
<protein>
    <recommendedName>
        <fullName evidence="3">Glucokinase</fullName>
        <ecNumber evidence="3">2.7.1.2</ecNumber>
    </recommendedName>
    <alternativeName>
        <fullName evidence="3">Glucose kinase</fullName>
    </alternativeName>
</protein>
<evidence type="ECO:0000256" key="3">
    <source>
        <dbReference type="HAMAP-Rule" id="MF_00524"/>
    </source>
</evidence>
<keyword evidence="6" id="KW-1185">Reference proteome</keyword>
<dbReference type="CDD" id="cd24008">
    <property type="entry name" value="ASKHA_NBD_GLK"/>
    <property type="match status" value="1"/>
</dbReference>
<dbReference type="SUPFAM" id="SSF53067">
    <property type="entry name" value="Actin-like ATPase domain"/>
    <property type="match status" value="1"/>
</dbReference>
<accession>F3KZ06</accession>
<evidence type="ECO:0000313" key="5">
    <source>
        <dbReference type="EMBL" id="EGG30684.1"/>
    </source>
</evidence>